<organism evidence="1 2">
    <name type="scientific">Paenibacillus larvae</name>
    <dbReference type="NCBI Taxonomy" id="1464"/>
    <lineage>
        <taxon>Bacteria</taxon>
        <taxon>Bacillati</taxon>
        <taxon>Bacillota</taxon>
        <taxon>Bacilli</taxon>
        <taxon>Bacillales</taxon>
        <taxon>Paenibacillaceae</taxon>
        <taxon>Paenibacillus</taxon>
    </lineage>
</organism>
<dbReference type="RefSeq" id="WP_268589553.1">
    <property type="nucleotide sequence ID" value="NZ_JAMDNE010000142.1"/>
</dbReference>
<dbReference type="AlphaFoldDB" id="A0AAP5JRS1"/>
<proteinExistence type="predicted"/>
<name>A0AAP5JRS1_9BACL</name>
<protein>
    <submittedName>
        <fullName evidence="1">Uncharacterized protein</fullName>
    </submittedName>
</protein>
<reference evidence="1" key="1">
    <citation type="journal article" date="2023" name="J. Vet. Diagn. Invest.">
        <title>Oxytetracycline-resistant Paenibacillus larvae identified in commercial beekeeping operations in Saskatchewan using pooled honey sampling.</title>
        <authorList>
            <person name="Obshta O."/>
            <person name="Zabrodski M.W."/>
            <person name="Soomro T."/>
            <person name="Wilson G."/>
            <person name="Masood F."/>
            <person name="Thebeau J."/>
            <person name="Silva M.C.B."/>
            <person name="Biganski S."/>
            <person name="Kozii I.V."/>
            <person name="Koziy R.V."/>
            <person name="Raza M.F."/>
            <person name="Jose M.S."/>
            <person name="Simko E."/>
            <person name="Wood S.C."/>
        </authorList>
    </citation>
    <scope>NUCLEOTIDE SEQUENCE</scope>
    <source>
        <strain evidence="1">PL001</strain>
    </source>
</reference>
<evidence type="ECO:0000313" key="2">
    <source>
        <dbReference type="Proteomes" id="UP001259239"/>
    </source>
</evidence>
<gene>
    <name evidence="1" type="ORF">P7H09_04860</name>
</gene>
<sequence>MDCGTSITERALEEAPQGSFTFPLNPLISGHTNQSFGCFFVLLNTNGLVAKMGSLLENGCKSMKRCGPVIQVHSFFGFDTFFSSMGEKIYVFLDIYKVIF</sequence>
<dbReference type="Proteomes" id="UP001259239">
    <property type="component" value="Unassembled WGS sequence"/>
</dbReference>
<evidence type="ECO:0000313" key="1">
    <source>
        <dbReference type="EMBL" id="MDT2250712.1"/>
    </source>
</evidence>
<reference evidence="1" key="2">
    <citation type="submission" date="2023-03" db="EMBL/GenBank/DDBJ databases">
        <authorList>
            <person name="Obshta O."/>
            <person name="Zabrodski M.W."/>
            <person name="Soomro T."/>
            <person name="Wilson G."/>
            <person name="Masood F."/>
            <person name="Thebeau J."/>
            <person name="Bezerra Da Silva M.C."/>
            <person name="Raza F."/>
            <person name="Biganski S."/>
            <person name="Jose M."/>
            <person name="Camilli M."/>
            <person name="Kozii I.V."/>
            <person name="Kozii R.V."/>
            <person name="Simko E."/>
            <person name="Wood S.C."/>
        </authorList>
    </citation>
    <scope>NUCLEOTIDE SEQUENCE</scope>
    <source>
        <strain evidence="1">PL001</strain>
    </source>
</reference>
<comment type="caution">
    <text evidence="1">The sequence shown here is derived from an EMBL/GenBank/DDBJ whole genome shotgun (WGS) entry which is preliminary data.</text>
</comment>
<dbReference type="EMBL" id="JARQGV010000004">
    <property type="protein sequence ID" value="MDT2250712.1"/>
    <property type="molecule type" value="Genomic_DNA"/>
</dbReference>
<accession>A0AAP5JRS1</accession>